<proteinExistence type="predicted"/>
<dbReference type="EMBL" id="MGGI01000003">
    <property type="protein sequence ID" value="OGM27703.1"/>
    <property type="molecule type" value="Genomic_DNA"/>
</dbReference>
<sequence>MNWCFAKINGRLAEIYFEEKGNGIKFLGHAYVKKSDFKTKEERGWIEKDIKSGDFLYRKSVYSDRKTGKVFESSTKFFDRVSK</sequence>
<protein>
    <submittedName>
        <fullName evidence="1">Uncharacterized protein</fullName>
    </submittedName>
</protein>
<dbReference type="AlphaFoldDB" id="A0A1F7YK80"/>
<accession>A0A1F7YK80</accession>
<dbReference type="Proteomes" id="UP000178851">
    <property type="component" value="Unassembled WGS sequence"/>
</dbReference>
<reference evidence="1 2" key="1">
    <citation type="journal article" date="2016" name="Nat. Commun.">
        <title>Thousands of microbial genomes shed light on interconnected biogeochemical processes in an aquifer system.</title>
        <authorList>
            <person name="Anantharaman K."/>
            <person name="Brown C.T."/>
            <person name="Hug L.A."/>
            <person name="Sharon I."/>
            <person name="Castelle C.J."/>
            <person name="Probst A.J."/>
            <person name="Thomas B.C."/>
            <person name="Singh A."/>
            <person name="Wilkins M.J."/>
            <person name="Karaoz U."/>
            <person name="Brodie E.L."/>
            <person name="Williams K.H."/>
            <person name="Hubbard S.S."/>
            <person name="Banfield J.F."/>
        </authorList>
    </citation>
    <scope>NUCLEOTIDE SEQUENCE [LARGE SCALE GENOMIC DNA]</scope>
</reference>
<evidence type="ECO:0000313" key="2">
    <source>
        <dbReference type="Proteomes" id="UP000178851"/>
    </source>
</evidence>
<gene>
    <name evidence="1" type="ORF">A2627_04660</name>
</gene>
<name>A0A1F7YK80_9BACT</name>
<organism evidence="1 2">
    <name type="scientific">Candidatus Woesebacteria bacterium RIFCSPHIGHO2_01_FULL_39_28</name>
    <dbReference type="NCBI Taxonomy" id="1802496"/>
    <lineage>
        <taxon>Bacteria</taxon>
        <taxon>Candidatus Woeseibacteriota</taxon>
    </lineage>
</organism>
<evidence type="ECO:0000313" key="1">
    <source>
        <dbReference type="EMBL" id="OGM27703.1"/>
    </source>
</evidence>
<comment type="caution">
    <text evidence="1">The sequence shown here is derived from an EMBL/GenBank/DDBJ whole genome shotgun (WGS) entry which is preliminary data.</text>
</comment>